<dbReference type="RefSeq" id="WP_051774633.1">
    <property type="nucleotide sequence ID" value="NZ_HG315671.1"/>
</dbReference>
<dbReference type="GO" id="GO:0071949">
    <property type="term" value="F:FAD binding"/>
    <property type="evidence" value="ECO:0007669"/>
    <property type="project" value="InterPro"/>
</dbReference>
<gene>
    <name evidence="2" type="ORF">BN863_17410</name>
</gene>
<protein>
    <submittedName>
        <fullName evidence="2">Bluf domain protein</fullName>
    </submittedName>
</protein>
<dbReference type="HOGENOM" id="CLU_097099_2_1_10"/>
<proteinExistence type="predicted"/>
<dbReference type="PROSITE" id="PS50925">
    <property type="entry name" value="BLUF"/>
    <property type="match status" value="1"/>
</dbReference>
<dbReference type="SMART" id="SM01034">
    <property type="entry name" value="BLUF"/>
    <property type="match status" value="1"/>
</dbReference>
<dbReference type="SUPFAM" id="SSF54975">
    <property type="entry name" value="Acylphosphatase/BLUF domain-like"/>
    <property type="match status" value="1"/>
</dbReference>
<dbReference type="AlphaFoldDB" id="T2KLW1"/>
<dbReference type="STRING" id="1347342.BN863_17410"/>
<dbReference type="Proteomes" id="UP000016160">
    <property type="component" value="Chromosome"/>
</dbReference>
<reference evidence="2 3" key="1">
    <citation type="journal article" date="2013" name="Appl. Environ. Microbiol.">
        <title>The genome of the alga-associated marine flavobacterium Formosa agariphila KMM 3901T reveals a broad potential for degradation of algal polysaccharides.</title>
        <authorList>
            <person name="Mann A.J."/>
            <person name="Hahnke R.L."/>
            <person name="Huang S."/>
            <person name="Werner J."/>
            <person name="Xing P."/>
            <person name="Barbeyron T."/>
            <person name="Huettel B."/>
            <person name="Stueber K."/>
            <person name="Reinhardt R."/>
            <person name="Harder J."/>
            <person name="Gloeckner F.O."/>
            <person name="Amann R.I."/>
            <person name="Teeling H."/>
        </authorList>
    </citation>
    <scope>NUCLEOTIDE SEQUENCE [LARGE SCALE GENOMIC DNA]</scope>
    <source>
        <strain evidence="3">DSM 15362 / KCTC 12365 / LMG 23005 / KMM 3901</strain>
    </source>
</reference>
<feature type="domain" description="BLUF" evidence="1">
    <location>
        <begin position="1"/>
        <end position="92"/>
    </location>
</feature>
<dbReference type="OrthoDB" id="1122028at2"/>
<name>T2KLW1_FORAG</name>
<accession>T2KLW1</accession>
<dbReference type="EMBL" id="HG315671">
    <property type="protein sequence ID" value="CDF79453.1"/>
    <property type="molecule type" value="Genomic_DNA"/>
</dbReference>
<dbReference type="GO" id="GO:0009882">
    <property type="term" value="F:blue light photoreceptor activity"/>
    <property type="evidence" value="ECO:0007669"/>
    <property type="project" value="InterPro"/>
</dbReference>
<dbReference type="PATRIC" id="fig|1347342.6.peg.1746"/>
<organism evidence="2 3">
    <name type="scientific">Formosa agariphila (strain DSM 15362 / KCTC 12365 / LMG 23005 / KMM 3901 / M-2Alg 35-1)</name>
    <dbReference type="NCBI Taxonomy" id="1347342"/>
    <lineage>
        <taxon>Bacteria</taxon>
        <taxon>Pseudomonadati</taxon>
        <taxon>Bacteroidota</taxon>
        <taxon>Flavobacteriia</taxon>
        <taxon>Flavobacteriales</taxon>
        <taxon>Flavobacteriaceae</taxon>
        <taxon>Formosa</taxon>
    </lineage>
</organism>
<dbReference type="eggNOG" id="COG2207">
    <property type="taxonomic scope" value="Bacteria"/>
</dbReference>
<keyword evidence="3" id="KW-1185">Reference proteome</keyword>
<evidence type="ECO:0000313" key="2">
    <source>
        <dbReference type="EMBL" id="CDF79453.1"/>
    </source>
</evidence>
<dbReference type="Gene3D" id="3.30.70.100">
    <property type="match status" value="1"/>
</dbReference>
<dbReference type="InterPro" id="IPR036046">
    <property type="entry name" value="Acylphosphatase-like_dom_sf"/>
</dbReference>
<evidence type="ECO:0000259" key="1">
    <source>
        <dbReference type="PROSITE" id="PS50925"/>
    </source>
</evidence>
<evidence type="ECO:0000313" key="3">
    <source>
        <dbReference type="Proteomes" id="UP000016160"/>
    </source>
</evidence>
<sequence>MYQLNYYSKSQPGLSLEHLDNILETAVSVNAKKSISGCLIYHNNSFVQILEGEKKDVLEIFEKIKTDDRHHSIHLLWENHVDKRYFKKWDMAYYKPNDQFATQFVDNLLLLSAFSEKSSGSLMSFWGHVRRVLESGSKQELENV</sequence>
<dbReference type="InterPro" id="IPR007024">
    <property type="entry name" value="BLUF_domain"/>
</dbReference>
<dbReference type="Pfam" id="PF04940">
    <property type="entry name" value="BLUF"/>
    <property type="match status" value="1"/>
</dbReference>